<sequence>MTAAPPGPAARPPIPVLLYHAVRDDPPAWIAEFTVSPRRFAAHLDAVVASGRTPVTIGALADHFAGRAPLPARPVVLTFDDGFADLPGRTADALAARGLPATAYLTTGALAPGGRSLLPPAPMMTLDQAQLLEQYGMEVGAHTVSHPQLDTLGPRALRGELADSKAALEDALGHRVAHLAYPHGYNSGAVRRAARAAGYETAVAVRHALSSDTDDAYRIARLIVRCGHTAADVEAWMRGTGARTAPFRDSAATVGWRLCRRARAAARGPVFAG</sequence>
<dbReference type="Gene3D" id="3.20.20.370">
    <property type="entry name" value="Glycoside hydrolase/deacetylase"/>
    <property type="match status" value="1"/>
</dbReference>
<dbReference type="InterPro" id="IPR011330">
    <property type="entry name" value="Glyco_hydro/deAcase_b/a-brl"/>
</dbReference>
<dbReference type="Proteomes" id="UP001500668">
    <property type="component" value="Unassembled WGS sequence"/>
</dbReference>
<protein>
    <recommendedName>
        <fullName evidence="3">NodB homology domain-containing protein</fullName>
    </recommendedName>
</protein>
<evidence type="ECO:0000313" key="4">
    <source>
        <dbReference type="EMBL" id="GAA0625048.1"/>
    </source>
</evidence>
<name>A0ABN1H040_9ACTN</name>
<evidence type="ECO:0000259" key="3">
    <source>
        <dbReference type="PROSITE" id="PS51677"/>
    </source>
</evidence>
<keyword evidence="2" id="KW-0732">Signal</keyword>
<evidence type="ECO:0000256" key="1">
    <source>
        <dbReference type="ARBA" id="ARBA00004613"/>
    </source>
</evidence>
<dbReference type="InterPro" id="IPR002509">
    <property type="entry name" value="NODB_dom"/>
</dbReference>
<dbReference type="CDD" id="cd10918">
    <property type="entry name" value="CE4_NodB_like_5s_6s"/>
    <property type="match status" value="1"/>
</dbReference>
<dbReference type="EMBL" id="BAAACA010000058">
    <property type="protein sequence ID" value="GAA0625048.1"/>
    <property type="molecule type" value="Genomic_DNA"/>
</dbReference>
<dbReference type="SUPFAM" id="SSF88713">
    <property type="entry name" value="Glycoside hydrolase/deacetylase"/>
    <property type="match status" value="1"/>
</dbReference>
<dbReference type="PANTHER" id="PTHR34216">
    <property type="match status" value="1"/>
</dbReference>
<dbReference type="PROSITE" id="PS51677">
    <property type="entry name" value="NODB"/>
    <property type="match status" value="1"/>
</dbReference>
<evidence type="ECO:0000256" key="2">
    <source>
        <dbReference type="ARBA" id="ARBA00022729"/>
    </source>
</evidence>
<accession>A0ABN1H040</accession>
<dbReference type="InterPro" id="IPR051398">
    <property type="entry name" value="Polysacch_Deacetylase"/>
</dbReference>
<proteinExistence type="predicted"/>
<comment type="subcellular location">
    <subcellularLocation>
        <location evidence="1">Secreted</location>
    </subcellularLocation>
</comment>
<organism evidence="4 5">
    <name type="scientific">Streptomyces crystallinus</name>
    <dbReference type="NCBI Taxonomy" id="68191"/>
    <lineage>
        <taxon>Bacteria</taxon>
        <taxon>Bacillati</taxon>
        <taxon>Actinomycetota</taxon>
        <taxon>Actinomycetes</taxon>
        <taxon>Kitasatosporales</taxon>
        <taxon>Streptomycetaceae</taxon>
        <taxon>Streptomyces</taxon>
    </lineage>
</organism>
<dbReference type="PANTHER" id="PTHR34216:SF3">
    <property type="entry name" value="POLY-BETA-1,6-N-ACETYL-D-GLUCOSAMINE N-DEACETYLASE"/>
    <property type="match status" value="1"/>
</dbReference>
<reference evidence="4 5" key="1">
    <citation type="journal article" date="2019" name="Int. J. Syst. Evol. Microbiol.">
        <title>The Global Catalogue of Microorganisms (GCM) 10K type strain sequencing project: providing services to taxonomists for standard genome sequencing and annotation.</title>
        <authorList>
            <consortium name="The Broad Institute Genomics Platform"/>
            <consortium name="The Broad Institute Genome Sequencing Center for Infectious Disease"/>
            <person name="Wu L."/>
            <person name="Ma J."/>
        </authorList>
    </citation>
    <scope>NUCLEOTIDE SEQUENCE [LARGE SCALE GENOMIC DNA]</scope>
    <source>
        <strain evidence="4 5">JCM 5067</strain>
    </source>
</reference>
<comment type="caution">
    <text evidence="4">The sequence shown here is derived from an EMBL/GenBank/DDBJ whole genome shotgun (WGS) entry which is preliminary data.</text>
</comment>
<dbReference type="RefSeq" id="WP_344080004.1">
    <property type="nucleotide sequence ID" value="NZ_BAAACA010000058.1"/>
</dbReference>
<keyword evidence="5" id="KW-1185">Reference proteome</keyword>
<gene>
    <name evidence="4" type="ORF">GCM10010394_64710</name>
</gene>
<dbReference type="Pfam" id="PF01522">
    <property type="entry name" value="Polysacc_deac_1"/>
    <property type="match status" value="1"/>
</dbReference>
<evidence type="ECO:0000313" key="5">
    <source>
        <dbReference type="Proteomes" id="UP001500668"/>
    </source>
</evidence>
<feature type="domain" description="NodB homology" evidence="3">
    <location>
        <begin position="73"/>
        <end position="273"/>
    </location>
</feature>